<evidence type="ECO:0000256" key="18">
    <source>
        <dbReference type="ARBA" id="ARBA00023016"/>
    </source>
</evidence>
<feature type="compositionally biased region" description="Basic residues" evidence="23">
    <location>
        <begin position="479"/>
        <end position="489"/>
    </location>
</feature>
<keyword evidence="18" id="KW-0346">Stress response</keyword>
<evidence type="ECO:0000256" key="9">
    <source>
        <dbReference type="ARBA" id="ARBA00022692"/>
    </source>
</evidence>
<reference evidence="27 28" key="1">
    <citation type="submission" date="2014-05" db="EMBL/GenBank/DDBJ databases">
        <title>Draft Genome Sequence of Kitasatospora cheerisanensis KCTC 2395.</title>
        <authorList>
            <person name="Nam D.H."/>
        </authorList>
    </citation>
    <scope>NUCLEOTIDE SEQUENCE [LARGE SCALE GENOMIC DNA]</scope>
    <source>
        <strain evidence="27 28">KCTC 2395</strain>
    </source>
</reference>
<keyword evidence="8 27" id="KW-0808">Transferase</keyword>
<evidence type="ECO:0000256" key="3">
    <source>
        <dbReference type="ARBA" id="ARBA00001946"/>
    </source>
</evidence>
<feature type="compositionally biased region" description="Gly residues" evidence="23">
    <location>
        <begin position="492"/>
        <end position="504"/>
    </location>
</feature>
<organism evidence="27 28">
    <name type="scientific">Kitasatospora cheerisanensis KCTC 2395</name>
    <dbReference type="NCBI Taxonomy" id="1348663"/>
    <lineage>
        <taxon>Bacteria</taxon>
        <taxon>Bacillati</taxon>
        <taxon>Actinomycetota</taxon>
        <taxon>Actinomycetes</taxon>
        <taxon>Kitasatosporales</taxon>
        <taxon>Streptomycetaceae</taxon>
        <taxon>Kitasatospora</taxon>
    </lineage>
</organism>
<name>A0A066YLH9_9ACTN</name>
<dbReference type="CDD" id="cd06225">
    <property type="entry name" value="HAMP"/>
    <property type="match status" value="1"/>
</dbReference>
<evidence type="ECO:0000256" key="2">
    <source>
        <dbReference type="ARBA" id="ARBA00001936"/>
    </source>
</evidence>
<dbReference type="PANTHER" id="PTHR44936">
    <property type="entry name" value="SENSOR PROTEIN CREC"/>
    <property type="match status" value="1"/>
</dbReference>
<keyword evidence="7" id="KW-0597">Phosphoprotein</keyword>
<proteinExistence type="predicted"/>
<dbReference type="InterPro" id="IPR050980">
    <property type="entry name" value="2C_sensor_his_kinase"/>
</dbReference>
<dbReference type="InterPro" id="IPR003661">
    <property type="entry name" value="HisK_dim/P_dom"/>
</dbReference>
<keyword evidence="15" id="KW-0904">Protein phosphatase</keyword>
<dbReference type="HOGENOM" id="CLU_000445_89_33_11"/>
<evidence type="ECO:0000256" key="6">
    <source>
        <dbReference type="ARBA" id="ARBA00022475"/>
    </source>
</evidence>
<dbReference type="PATRIC" id="fig|1348663.4.peg.5976"/>
<keyword evidence="9 24" id="KW-0812">Transmembrane</keyword>
<keyword evidence="17" id="KW-0902">Two-component regulatory system</keyword>
<comment type="subcellular location">
    <subcellularLocation>
        <location evidence="4">Cell membrane</location>
        <topology evidence="4">Multi-pass membrane protein</topology>
    </subcellularLocation>
</comment>
<evidence type="ECO:0000259" key="25">
    <source>
        <dbReference type="PROSITE" id="PS50109"/>
    </source>
</evidence>
<dbReference type="Gene3D" id="1.10.287.130">
    <property type="match status" value="1"/>
</dbReference>
<dbReference type="PROSITE" id="PS50885">
    <property type="entry name" value="HAMP"/>
    <property type="match status" value="1"/>
</dbReference>
<dbReference type="Gene3D" id="3.30.565.10">
    <property type="entry name" value="Histidine kinase-like ATPase, C-terminal domain"/>
    <property type="match status" value="1"/>
</dbReference>
<comment type="cofactor">
    <cofactor evidence="3">
        <name>Mg(2+)</name>
        <dbReference type="ChEBI" id="CHEBI:18420"/>
    </cofactor>
</comment>
<evidence type="ECO:0000256" key="14">
    <source>
        <dbReference type="ARBA" id="ARBA00022842"/>
    </source>
</evidence>
<dbReference type="Pfam" id="PF02518">
    <property type="entry name" value="HATPase_c"/>
    <property type="match status" value="1"/>
</dbReference>
<keyword evidence="14" id="KW-0460">Magnesium</keyword>
<evidence type="ECO:0000256" key="13">
    <source>
        <dbReference type="ARBA" id="ARBA00022840"/>
    </source>
</evidence>
<keyword evidence="12" id="KW-0378">Hydrolase</keyword>
<evidence type="ECO:0000256" key="16">
    <source>
        <dbReference type="ARBA" id="ARBA00022989"/>
    </source>
</evidence>
<evidence type="ECO:0000256" key="21">
    <source>
        <dbReference type="ARBA" id="ARBA00040454"/>
    </source>
</evidence>
<evidence type="ECO:0000256" key="11">
    <source>
        <dbReference type="ARBA" id="ARBA00022777"/>
    </source>
</evidence>
<dbReference type="Proteomes" id="UP000027178">
    <property type="component" value="Unassembled WGS sequence"/>
</dbReference>
<evidence type="ECO:0000259" key="26">
    <source>
        <dbReference type="PROSITE" id="PS50885"/>
    </source>
</evidence>
<dbReference type="PRINTS" id="PR00344">
    <property type="entry name" value="BCTRLSENSOR"/>
</dbReference>
<dbReference type="EMBL" id="JNBY01000126">
    <property type="protein sequence ID" value="KDN82022.1"/>
    <property type="molecule type" value="Genomic_DNA"/>
</dbReference>
<dbReference type="InterPro" id="IPR004358">
    <property type="entry name" value="Sig_transdc_His_kin-like_C"/>
</dbReference>
<dbReference type="SUPFAM" id="SSF55874">
    <property type="entry name" value="ATPase domain of HSP90 chaperone/DNA topoisomerase II/histidine kinase"/>
    <property type="match status" value="1"/>
</dbReference>
<dbReference type="SUPFAM" id="SSF47384">
    <property type="entry name" value="Homodimeric domain of signal transducing histidine kinase"/>
    <property type="match status" value="1"/>
</dbReference>
<keyword evidence="10" id="KW-0547">Nucleotide-binding</keyword>
<dbReference type="Pfam" id="PF00512">
    <property type="entry name" value="HisKA"/>
    <property type="match status" value="1"/>
</dbReference>
<keyword evidence="24" id="KW-0472">Membrane</keyword>
<evidence type="ECO:0000256" key="23">
    <source>
        <dbReference type="SAM" id="MobiDB-lite"/>
    </source>
</evidence>
<evidence type="ECO:0000256" key="24">
    <source>
        <dbReference type="SAM" id="Phobius"/>
    </source>
</evidence>
<evidence type="ECO:0000313" key="28">
    <source>
        <dbReference type="Proteomes" id="UP000027178"/>
    </source>
</evidence>
<gene>
    <name evidence="27" type="ORF">KCH_61760</name>
</gene>
<dbReference type="eggNOG" id="COG0642">
    <property type="taxonomic scope" value="Bacteria"/>
</dbReference>
<evidence type="ECO:0000313" key="27">
    <source>
        <dbReference type="EMBL" id="KDN82022.1"/>
    </source>
</evidence>
<dbReference type="SMART" id="SM00387">
    <property type="entry name" value="HATPase_c"/>
    <property type="match status" value="1"/>
</dbReference>
<feature type="region of interest" description="Disordered" evidence="23">
    <location>
        <begin position="462"/>
        <end position="525"/>
    </location>
</feature>
<evidence type="ECO:0000256" key="10">
    <source>
        <dbReference type="ARBA" id="ARBA00022741"/>
    </source>
</evidence>
<sequence length="525" mass="54765">MVAAGRNGRPAPVRGGMARFAVAVAAMVALAFLIPLALTVREFARERAFTQAEQQAAAIEPVLVVTTDQEQLQRALASIPAGQAGRIAVHLPSGVVVGAAHSGPEQLDAAVRQGRVYTVRVPGGYAVLRPVAVDRRTAGQNAVGQGAAGQSAAEQGAAEHGAVALVEVYLLDADLTRGLWSTWWVLGGVALSLVVISSLVADRLAARLVGATRDLAAVARTLGSGDLDVTADTAGPYELREVGLAFNAMARRMRQMITAEREFAADLSHRLRTPLTALRFNAAAMDDGPLAEQTREVVGWLEREVDFVITGARAGSGQREPARCDAAEVLAERMAFWSALAEDQGRPWESAADPGPAVVPVARADLAAAMDAALGNVFRHTRAGTAFTVALRVGEQVVVTVGDAGPGIADPQAALRRGVGSEQDGSTGLGLDIVRRLAEDAGGGVRLGRSRLGGAELELTLPAGPEPEPFGLPAEGRRRAAGRRPRRWCGLRGPGRAGAAGASGGRRRGRRAGALEFLEENRESP</sequence>
<dbReference type="InterPro" id="IPR003660">
    <property type="entry name" value="HAMP_dom"/>
</dbReference>
<dbReference type="EC" id="2.7.13.3" evidence="5"/>
<dbReference type="AlphaFoldDB" id="A0A066YLH9"/>
<dbReference type="InterPro" id="IPR036097">
    <property type="entry name" value="HisK_dim/P_sf"/>
</dbReference>
<evidence type="ECO:0000256" key="12">
    <source>
        <dbReference type="ARBA" id="ARBA00022801"/>
    </source>
</evidence>
<dbReference type="GO" id="GO:0005886">
    <property type="term" value="C:plasma membrane"/>
    <property type="evidence" value="ECO:0007669"/>
    <property type="project" value="UniProtKB-SubCell"/>
</dbReference>
<evidence type="ECO:0000256" key="1">
    <source>
        <dbReference type="ARBA" id="ARBA00000085"/>
    </source>
</evidence>
<dbReference type="SMART" id="SM00388">
    <property type="entry name" value="HisKA"/>
    <property type="match status" value="1"/>
</dbReference>
<protein>
    <recommendedName>
        <fullName evidence="21">Signal transduction histidine-protein kinase/phosphatase MprB</fullName>
        <ecNumber evidence="5">2.7.13.3</ecNumber>
    </recommendedName>
    <alternativeName>
        <fullName evidence="22">Mycobacterial persistence regulator B</fullName>
    </alternativeName>
</protein>
<feature type="transmembrane region" description="Helical" evidence="24">
    <location>
        <begin position="183"/>
        <end position="201"/>
    </location>
</feature>
<dbReference type="PROSITE" id="PS50109">
    <property type="entry name" value="HIS_KIN"/>
    <property type="match status" value="1"/>
</dbReference>
<dbReference type="GO" id="GO:0000155">
    <property type="term" value="F:phosphorelay sensor kinase activity"/>
    <property type="evidence" value="ECO:0007669"/>
    <property type="project" value="InterPro"/>
</dbReference>
<dbReference type="InterPro" id="IPR036890">
    <property type="entry name" value="HATPase_C_sf"/>
</dbReference>
<evidence type="ECO:0000256" key="19">
    <source>
        <dbReference type="ARBA" id="ARBA00023026"/>
    </source>
</evidence>
<keyword evidence="11 27" id="KW-0418">Kinase</keyword>
<dbReference type="PANTHER" id="PTHR44936:SF9">
    <property type="entry name" value="SENSOR PROTEIN CREC"/>
    <property type="match status" value="1"/>
</dbReference>
<dbReference type="SMART" id="SM00304">
    <property type="entry name" value="HAMP"/>
    <property type="match status" value="1"/>
</dbReference>
<feature type="transmembrane region" description="Helical" evidence="24">
    <location>
        <begin position="20"/>
        <end position="40"/>
    </location>
</feature>
<evidence type="ECO:0000256" key="7">
    <source>
        <dbReference type="ARBA" id="ARBA00022553"/>
    </source>
</evidence>
<comment type="cofactor">
    <cofactor evidence="2">
        <name>Mn(2+)</name>
        <dbReference type="ChEBI" id="CHEBI:29035"/>
    </cofactor>
</comment>
<keyword evidence="13" id="KW-0067">ATP-binding</keyword>
<dbReference type="CDD" id="cd00082">
    <property type="entry name" value="HisKA"/>
    <property type="match status" value="1"/>
</dbReference>
<keyword evidence="20" id="KW-0464">Manganese</keyword>
<keyword evidence="6" id="KW-1003">Cell membrane</keyword>
<evidence type="ECO:0000256" key="8">
    <source>
        <dbReference type="ARBA" id="ARBA00022679"/>
    </source>
</evidence>
<keyword evidence="16 24" id="KW-1133">Transmembrane helix</keyword>
<dbReference type="GO" id="GO:0004721">
    <property type="term" value="F:phosphoprotein phosphatase activity"/>
    <property type="evidence" value="ECO:0007669"/>
    <property type="project" value="UniProtKB-KW"/>
</dbReference>
<keyword evidence="19" id="KW-0843">Virulence</keyword>
<accession>A0A066YLH9</accession>
<dbReference type="GO" id="GO:0005524">
    <property type="term" value="F:ATP binding"/>
    <property type="evidence" value="ECO:0007669"/>
    <property type="project" value="UniProtKB-KW"/>
</dbReference>
<comment type="caution">
    <text evidence="27">The sequence shown here is derived from an EMBL/GenBank/DDBJ whole genome shotgun (WGS) entry which is preliminary data.</text>
</comment>
<evidence type="ECO:0000256" key="22">
    <source>
        <dbReference type="ARBA" id="ARBA00041776"/>
    </source>
</evidence>
<evidence type="ECO:0000256" key="20">
    <source>
        <dbReference type="ARBA" id="ARBA00023211"/>
    </source>
</evidence>
<feature type="domain" description="HAMP" evidence="26">
    <location>
        <begin position="206"/>
        <end position="258"/>
    </location>
</feature>
<evidence type="ECO:0000256" key="5">
    <source>
        <dbReference type="ARBA" id="ARBA00012438"/>
    </source>
</evidence>
<evidence type="ECO:0000256" key="4">
    <source>
        <dbReference type="ARBA" id="ARBA00004651"/>
    </source>
</evidence>
<keyword evidence="28" id="KW-1185">Reference proteome</keyword>
<dbReference type="InterPro" id="IPR005467">
    <property type="entry name" value="His_kinase_dom"/>
</dbReference>
<dbReference type="Pfam" id="PF00672">
    <property type="entry name" value="HAMP"/>
    <property type="match status" value="1"/>
</dbReference>
<feature type="domain" description="Histidine kinase" evidence="25">
    <location>
        <begin position="266"/>
        <end position="465"/>
    </location>
</feature>
<evidence type="ECO:0000256" key="17">
    <source>
        <dbReference type="ARBA" id="ARBA00023012"/>
    </source>
</evidence>
<comment type="catalytic activity">
    <reaction evidence="1">
        <text>ATP + protein L-histidine = ADP + protein N-phospho-L-histidine.</text>
        <dbReference type="EC" id="2.7.13.3"/>
    </reaction>
</comment>
<dbReference type="InterPro" id="IPR003594">
    <property type="entry name" value="HATPase_dom"/>
</dbReference>
<evidence type="ECO:0000256" key="15">
    <source>
        <dbReference type="ARBA" id="ARBA00022912"/>
    </source>
</evidence>